<reference evidence="1 2" key="1">
    <citation type="submission" date="2012-09" db="EMBL/GenBank/DDBJ databases">
        <title>Draft Genome Sequences of 6 Strains from Genus Thauera.</title>
        <authorList>
            <person name="Liu B."/>
            <person name="Shapleigh J.P."/>
            <person name="Frostegard A.H."/>
        </authorList>
    </citation>
    <scope>NUCLEOTIDE SEQUENCE [LARGE SCALE GENOMIC DNA]</scope>
    <source>
        <strain evidence="1 2">B4P</strain>
    </source>
</reference>
<protein>
    <submittedName>
        <fullName evidence="1">Uncharacterized protein</fullName>
    </submittedName>
</protein>
<name>N6ZAL0_9RHOO</name>
<dbReference type="Proteomes" id="UP000013047">
    <property type="component" value="Unassembled WGS sequence"/>
</dbReference>
<evidence type="ECO:0000313" key="1">
    <source>
        <dbReference type="EMBL" id="ENO91612.1"/>
    </source>
</evidence>
<gene>
    <name evidence="1" type="ORF">C667_22454</name>
</gene>
<dbReference type="AlphaFoldDB" id="N6ZAL0"/>
<organism evidence="1 2">
    <name type="scientific">Thauera phenylacetica B4P</name>
    <dbReference type="NCBI Taxonomy" id="1234382"/>
    <lineage>
        <taxon>Bacteria</taxon>
        <taxon>Pseudomonadati</taxon>
        <taxon>Pseudomonadota</taxon>
        <taxon>Betaproteobacteria</taxon>
        <taxon>Rhodocyclales</taxon>
        <taxon>Zoogloeaceae</taxon>
        <taxon>Thauera</taxon>
    </lineage>
</organism>
<sequence length="83" mass="8484">MSTQDSPGDDPIRVLATHAAGRIRAVSLHIPDRAWMGGAVIGMAPAEGVEHLRQHASHSPQAHAHALALACAQAAGEAPPAKA</sequence>
<dbReference type="EMBL" id="AMXF01000372">
    <property type="protein sequence ID" value="ENO91612.1"/>
    <property type="molecule type" value="Genomic_DNA"/>
</dbReference>
<accession>N6ZAL0</accession>
<comment type="caution">
    <text evidence="1">The sequence shown here is derived from an EMBL/GenBank/DDBJ whole genome shotgun (WGS) entry which is preliminary data.</text>
</comment>
<keyword evidence="2" id="KW-1185">Reference proteome</keyword>
<proteinExistence type="predicted"/>
<evidence type="ECO:0000313" key="2">
    <source>
        <dbReference type="Proteomes" id="UP000013047"/>
    </source>
</evidence>
<feature type="non-terminal residue" evidence="1">
    <location>
        <position position="83"/>
    </location>
</feature>